<accession>A0AA36F4U4</accession>
<organism evidence="2 3">
    <name type="scientific">Octopus vulgaris</name>
    <name type="common">Common octopus</name>
    <dbReference type="NCBI Taxonomy" id="6645"/>
    <lineage>
        <taxon>Eukaryota</taxon>
        <taxon>Metazoa</taxon>
        <taxon>Spiralia</taxon>
        <taxon>Lophotrochozoa</taxon>
        <taxon>Mollusca</taxon>
        <taxon>Cephalopoda</taxon>
        <taxon>Coleoidea</taxon>
        <taxon>Octopodiformes</taxon>
        <taxon>Octopoda</taxon>
        <taxon>Incirrata</taxon>
        <taxon>Octopodidae</taxon>
        <taxon>Octopus</taxon>
    </lineage>
</organism>
<proteinExistence type="predicted"/>
<feature type="compositionally biased region" description="Gly residues" evidence="1">
    <location>
        <begin position="39"/>
        <end position="50"/>
    </location>
</feature>
<dbReference type="Proteomes" id="UP001162480">
    <property type="component" value="Chromosome 6"/>
</dbReference>
<feature type="region of interest" description="Disordered" evidence="1">
    <location>
        <begin position="22"/>
        <end position="50"/>
    </location>
</feature>
<evidence type="ECO:0000256" key="1">
    <source>
        <dbReference type="SAM" id="MobiDB-lite"/>
    </source>
</evidence>
<dbReference type="EMBL" id="OX597819">
    <property type="protein sequence ID" value="CAI9724444.1"/>
    <property type="molecule type" value="Genomic_DNA"/>
</dbReference>
<gene>
    <name evidence="2" type="ORF">OCTVUL_1B028172</name>
</gene>
<sequence length="84" mass="9242">MKKDYFLTFHLSLYERLEQRCRDDNDDGYDDNDVEGRDGSGGGVRSGGSGVCVRDGVVDGVVDGVGVSDEYLFSNQIVIDRSFP</sequence>
<evidence type="ECO:0000313" key="3">
    <source>
        <dbReference type="Proteomes" id="UP001162480"/>
    </source>
</evidence>
<feature type="compositionally biased region" description="Acidic residues" evidence="1">
    <location>
        <begin position="24"/>
        <end position="33"/>
    </location>
</feature>
<keyword evidence="3" id="KW-1185">Reference proteome</keyword>
<dbReference type="AlphaFoldDB" id="A0AA36F4U4"/>
<reference evidence="2" key="1">
    <citation type="submission" date="2023-08" db="EMBL/GenBank/DDBJ databases">
        <authorList>
            <person name="Alioto T."/>
            <person name="Alioto T."/>
            <person name="Gomez Garrido J."/>
        </authorList>
    </citation>
    <scope>NUCLEOTIDE SEQUENCE</scope>
</reference>
<protein>
    <submittedName>
        <fullName evidence="2">Uncharacterized protein</fullName>
    </submittedName>
</protein>
<name>A0AA36F4U4_OCTVU</name>
<evidence type="ECO:0000313" key="2">
    <source>
        <dbReference type="EMBL" id="CAI9724444.1"/>
    </source>
</evidence>